<organism evidence="1 2">
    <name type="scientific">Vigna unguiculata</name>
    <name type="common">Cowpea</name>
    <dbReference type="NCBI Taxonomy" id="3917"/>
    <lineage>
        <taxon>Eukaryota</taxon>
        <taxon>Viridiplantae</taxon>
        <taxon>Streptophyta</taxon>
        <taxon>Embryophyta</taxon>
        <taxon>Tracheophyta</taxon>
        <taxon>Spermatophyta</taxon>
        <taxon>Magnoliopsida</taxon>
        <taxon>eudicotyledons</taxon>
        <taxon>Gunneridae</taxon>
        <taxon>Pentapetalae</taxon>
        <taxon>rosids</taxon>
        <taxon>fabids</taxon>
        <taxon>Fabales</taxon>
        <taxon>Fabaceae</taxon>
        <taxon>Papilionoideae</taxon>
        <taxon>50 kb inversion clade</taxon>
        <taxon>NPAAA clade</taxon>
        <taxon>indigoferoid/millettioid clade</taxon>
        <taxon>Phaseoleae</taxon>
        <taxon>Vigna</taxon>
    </lineage>
</organism>
<dbReference type="Proteomes" id="UP000501690">
    <property type="component" value="Linkage Group LG3"/>
</dbReference>
<dbReference type="AlphaFoldDB" id="A0A4D6LCT4"/>
<evidence type="ECO:0000313" key="2">
    <source>
        <dbReference type="Proteomes" id="UP000501690"/>
    </source>
</evidence>
<dbReference type="Gene3D" id="1.20.120.990">
    <property type="entry name" value="Glycosyltransferase family 88, C-terminal domain"/>
    <property type="match status" value="1"/>
</dbReference>
<protein>
    <submittedName>
        <fullName evidence="1">Uncharacterized protein</fullName>
    </submittedName>
</protein>
<name>A0A4D6LCT4_VIGUN</name>
<keyword evidence="2" id="KW-1185">Reference proteome</keyword>
<sequence>MKNGKSDNEDLLGILLESNQMEIQGNGNSKSVGMTIEEVIDDHDFVRSFEVIPS</sequence>
<dbReference type="EMBL" id="CP039347">
    <property type="protein sequence ID" value="QCD86104.1"/>
    <property type="molecule type" value="Genomic_DNA"/>
</dbReference>
<gene>
    <name evidence="1" type="ORF">DEO72_LG3g625</name>
</gene>
<accession>A0A4D6LCT4</accession>
<evidence type="ECO:0000313" key="1">
    <source>
        <dbReference type="EMBL" id="QCD86104.1"/>
    </source>
</evidence>
<reference evidence="1 2" key="1">
    <citation type="submission" date="2019-04" db="EMBL/GenBank/DDBJ databases">
        <title>An improved genome assembly and genetic linkage map for asparagus bean, Vigna unguiculata ssp. sesquipedialis.</title>
        <authorList>
            <person name="Xia Q."/>
            <person name="Zhang R."/>
            <person name="Dong Y."/>
        </authorList>
    </citation>
    <scope>NUCLEOTIDE SEQUENCE [LARGE SCALE GENOMIC DNA]</scope>
    <source>
        <tissue evidence="1">Leaf</tissue>
    </source>
</reference>
<proteinExistence type="predicted"/>